<feature type="chain" id="PRO_5003601363" description="FG-GAP repeat protein" evidence="1">
    <location>
        <begin position="23"/>
        <end position="389"/>
    </location>
</feature>
<name>H5XVP2_9FIRM</name>
<dbReference type="HOGENOM" id="CLU_709269_0_0_9"/>
<dbReference type="EMBL" id="CM001441">
    <property type="protein sequence ID" value="EHQ90125.1"/>
    <property type="molecule type" value="Genomic_DNA"/>
</dbReference>
<keyword evidence="1" id="KW-0732">Signal</keyword>
<dbReference type="RefSeq" id="WP_007784373.1">
    <property type="nucleotide sequence ID" value="NZ_CM001441.1"/>
</dbReference>
<accession>H5XVP2</accession>
<evidence type="ECO:0000313" key="2">
    <source>
        <dbReference type="EMBL" id="EHQ90125.1"/>
    </source>
</evidence>
<dbReference type="Proteomes" id="UP000005104">
    <property type="component" value="Chromosome"/>
</dbReference>
<evidence type="ECO:0000313" key="3">
    <source>
        <dbReference type="Proteomes" id="UP000005104"/>
    </source>
</evidence>
<protein>
    <recommendedName>
        <fullName evidence="4">FG-GAP repeat protein</fullName>
    </recommendedName>
</protein>
<evidence type="ECO:0008006" key="4">
    <source>
        <dbReference type="Google" id="ProtNLM"/>
    </source>
</evidence>
<evidence type="ECO:0000256" key="1">
    <source>
        <dbReference type="SAM" id="SignalP"/>
    </source>
</evidence>
<dbReference type="OrthoDB" id="2087773at2"/>
<keyword evidence="3" id="KW-1185">Reference proteome</keyword>
<gene>
    <name evidence="2" type="ORF">DesyoDRAFT_3088</name>
</gene>
<reference evidence="2 3" key="1">
    <citation type="submission" date="2011-11" db="EMBL/GenBank/DDBJ databases">
        <title>The Noncontiguous Finished genome of Desulfosporosinus youngiae DSM 17734.</title>
        <authorList>
            <consortium name="US DOE Joint Genome Institute (JGI-PGF)"/>
            <person name="Lucas S."/>
            <person name="Han J."/>
            <person name="Lapidus A."/>
            <person name="Cheng J.-F."/>
            <person name="Goodwin L."/>
            <person name="Pitluck S."/>
            <person name="Peters L."/>
            <person name="Ovchinnikova G."/>
            <person name="Lu M."/>
            <person name="Land M.L."/>
            <person name="Hauser L."/>
            <person name="Pester M."/>
            <person name="Spring S."/>
            <person name="Ollivier B."/>
            <person name="Rattei T."/>
            <person name="Klenk H.-P."/>
            <person name="Wagner M."/>
            <person name="Loy A."/>
            <person name="Woyke T.J."/>
        </authorList>
    </citation>
    <scope>NUCLEOTIDE SEQUENCE [LARGE SCALE GENOMIC DNA]</scope>
    <source>
        <strain evidence="2 3">DSM 17734</strain>
    </source>
</reference>
<sequence length="389" mass="43481">MRRKSYLLIFPFLLLLTGCADISGKHPVISQTTVTNIQTQQYTFSIVQSKGSSAQINDKISYTGAFELIVKNDKGIETSHKSLNDYFSKQKLVFEGPVNLDASNDYNADNLFDIPIGFPAGDGSGQYQYGIFSIDKDGKIFSLPVKGYKDDGFVYTALDDKHSAALTQIDNFADNRQHPAILMGIRKDGGYEPAKYVWDGKQFNFSSPFVVANAETNAHNQKYSITAIQTEYKKPLTPEDEGFSIFESMYRGRFDLLVQDSSGKVTSRISLNKYFGDDDLGFGDIPLKFKDYNQDGNADFVIGRPAPIGDSPDFQYALFSVNPEGIVYNLPAVGYRKDGYIYSAETRAGFPLLNNDEVGIVVTLGSLFEYRFAQAKYLWDGSRFVFQLN</sequence>
<dbReference type="AlphaFoldDB" id="H5XVP2"/>
<dbReference type="PROSITE" id="PS51257">
    <property type="entry name" value="PROKAR_LIPOPROTEIN"/>
    <property type="match status" value="1"/>
</dbReference>
<proteinExistence type="predicted"/>
<feature type="signal peptide" evidence="1">
    <location>
        <begin position="1"/>
        <end position="22"/>
    </location>
</feature>
<dbReference type="STRING" id="768710.DesyoDRAFT_3088"/>
<organism evidence="2 3">
    <name type="scientific">Desulfosporosinus youngiae DSM 17734</name>
    <dbReference type="NCBI Taxonomy" id="768710"/>
    <lineage>
        <taxon>Bacteria</taxon>
        <taxon>Bacillati</taxon>
        <taxon>Bacillota</taxon>
        <taxon>Clostridia</taxon>
        <taxon>Eubacteriales</taxon>
        <taxon>Desulfitobacteriaceae</taxon>
        <taxon>Desulfosporosinus</taxon>
    </lineage>
</organism>